<evidence type="ECO:0000256" key="6">
    <source>
        <dbReference type="ARBA" id="ARBA00023136"/>
    </source>
</evidence>
<feature type="transmembrane region" description="Helical" evidence="7">
    <location>
        <begin position="128"/>
        <end position="151"/>
    </location>
</feature>
<feature type="transmembrane region" description="Helical" evidence="7">
    <location>
        <begin position="505"/>
        <end position="525"/>
    </location>
</feature>
<reference evidence="9" key="1">
    <citation type="journal article" date="2019" name="Int. J. Syst. Evol. Microbiol.">
        <title>The Global Catalogue of Microorganisms (GCM) 10K type strain sequencing project: providing services to taxonomists for standard genome sequencing and annotation.</title>
        <authorList>
            <consortium name="The Broad Institute Genomics Platform"/>
            <consortium name="The Broad Institute Genome Sequencing Center for Infectious Disease"/>
            <person name="Wu L."/>
            <person name="Ma J."/>
        </authorList>
    </citation>
    <scope>NUCLEOTIDE SEQUENCE [LARGE SCALE GENOMIC DNA]</scope>
    <source>
        <strain evidence="9">CCUG 60023</strain>
    </source>
</reference>
<dbReference type="PANTHER" id="PTHR43867">
    <property type="entry name" value="CELLULOSE SYNTHASE CATALYTIC SUBUNIT A [UDP-FORMING]"/>
    <property type="match status" value="1"/>
</dbReference>
<sequence length="578" mass="64971">MRALIRRGAISEEDYYRCAAEELGLEFVPTTPSVAEPFLTAPPIEAMERMAFAVPVGNSRIHHIAPDMANAQRLKDLLAKAPGLRSRLKVTTRSANLDALEKRASSGLLHRAIEDLRNRMPGFSARQVVTPGQAVVLVIGLQILVLAVIFASGVVTALIHIFFTLSFFACGSLRLFAASLTRPKDRLPHPTWHKTNTLQEDERNLPVYSVLVALYKEAGQIDDLVRSLARIDWPREKLEIKLICEADDTETVDAVRHALRGPNRSHMALVQVPVSLPRTKPKALNYALPLCRGRCLVIYDAEDRPEPNQLRAAWSAFREGGDDLVCLQAPLIIHNHRTSWLPRLFAIEYSALFDGLLPALARLKLPLPLGGTSNHFRRAALEHAGGWDPYNVTKDADLGMRLARLGYRTATITPPTYEEAPTEWKVWRNQRTRWFKGWMQTWLVHMRHPIKLSRELGLGGTVTFHILVTGMIVSALVHPLLLYNVASVGFQIVTQGWTAATARSFFWFDLITIMLGYTAFAALAWRTLPIRGLGKLRRALWTVPAYWMLLSVAAWRALFHLMIKPHHCGLMYQTQIAV</sequence>
<feature type="transmembrane region" description="Helical" evidence="7">
    <location>
        <begin position="456"/>
        <end position="477"/>
    </location>
</feature>
<keyword evidence="9" id="KW-1185">Reference proteome</keyword>
<feature type="transmembrane region" description="Helical" evidence="7">
    <location>
        <begin position="157"/>
        <end position="177"/>
    </location>
</feature>
<evidence type="ECO:0000256" key="1">
    <source>
        <dbReference type="ARBA" id="ARBA00004141"/>
    </source>
</evidence>
<dbReference type="GO" id="GO:0016757">
    <property type="term" value="F:glycosyltransferase activity"/>
    <property type="evidence" value="ECO:0007669"/>
    <property type="project" value="UniProtKB-KW"/>
</dbReference>
<dbReference type="RefSeq" id="WP_377212735.1">
    <property type="nucleotide sequence ID" value="NZ_JBHTJV010000009.1"/>
</dbReference>
<comment type="caution">
    <text evidence="8">The sequence shown here is derived from an EMBL/GenBank/DDBJ whole genome shotgun (WGS) entry which is preliminary data.</text>
</comment>
<comment type="subcellular location">
    <subcellularLocation>
        <location evidence="1">Membrane</location>
        <topology evidence="1">Multi-pass membrane protein</topology>
    </subcellularLocation>
</comment>
<keyword evidence="2 8" id="KW-0328">Glycosyltransferase</keyword>
<dbReference type="Proteomes" id="UP001597101">
    <property type="component" value="Unassembled WGS sequence"/>
</dbReference>
<dbReference type="Pfam" id="PF13641">
    <property type="entry name" value="Glyco_tranf_2_3"/>
    <property type="match status" value="1"/>
</dbReference>
<organism evidence="8 9">
    <name type="scientific">Pseudahrensia aquimaris</name>
    <dbReference type="NCBI Taxonomy" id="744461"/>
    <lineage>
        <taxon>Bacteria</taxon>
        <taxon>Pseudomonadati</taxon>
        <taxon>Pseudomonadota</taxon>
        <taxon>Alphaproteobacteria</taxon>
        <taxon>Hyphomicrobiales</taxon>
        <taxon>Ahrensiaceae</taxon>
        <taxon>Pseudahrensia</taxon>
    </lineage>
</organism>
<evidence type="ECO:0000256" key="3">
    <source>
        <dbReference type="ARBA" id="ARBA00022679"/>
    </source>
</evidence>
<keyword evidence="6 7" id="KW-0472">Membrane</keyword>
<dbReference type="SUPFAM" id="SSF53448">
    <property type="entry name" value="Nucleotide-diphospho-sugar transferases"/>
    <property type="match status" value="1"/>
</dbReference>
<proteinExistence type="predicted"/>
<dbReference type="EC" id="2.4.-.-" evidence="8"/>
<dbReference type="Gene3D" id="3.90.550.10">
    <property type="entry name" value="Spore Coat Polysaccharide Biosynthesis Protein SpsA, Chain A"/>
    <property type="match status" value="1"/>
</dbReference>
<keyword evidence="3 8" id="KW-0808">Transferase</keyword>
<dbReference type="PANTHER" id="PTHR43867:SF2">
    <property type="entry name" value="CELLULOSE SYNTHASE CATALYTIC SUBUNIT A [UDP-FORMING]"/>
    <property type="match status" value="1"/>
</dbReference>
<evidence type="ECO:0000256" key="4">
    <source>
        <dbReference type="ARBA" id="ARBA00022692"/>
    </source>
</evidence>
<dbReference type="InterPro" id="IPR029044">
    <property type="entry name" value="Nucleotide-diphossugar_trans"/>
</dbReference>
<feature type="transmembrane region" description="Helical" evidence="7">
    <location>
        <begin position="545"/>
        <end position="563"/>
    </location>
</feature>
<keyword evidence="5 7" id="KW-1133">Transmembrane helix</keyword>
<evidence type="ECO:0000256" key="5">
    <source>
        <dbReference type="ARBA" id="ARBA00022989"/>
    </source>
</evidence>
<dbReference type="InterPro" id="IPR050321">
    <property type="entry name" value="Glycosyltr_2/OpgH_subfam"/>
</dbReference>
<keyword evidence="4 7" id="KW-0812">Transmembrane</keyword>
<dbReference type="EMBL" id="JBHTJV010000009">
    <property type="protein sequence ID" value="MFD0916890.1"/>
    <property type="molecule type" value="Genomic_DNA"/>
</dbReference>
<protein>
    <submittedName>
        <fullName evidence="8">Glycosyltransferase</fullName>
        <ecNumber evidence="8">2.4.-.-</ecNumber>
    </submittedName>
</protein>
<name>A0ABW3FI37_9HYPH</name>
<gene>
    <name evidence="8" type="ORF">ACFQ14_10775</name>
</gene>
<evidence type="ECO:0000256" key="7">
    <source>
        <dbReference type="SAM" id="Phobius"/>
    </source>
</evidence>
<accession>A0ABW3FI37</accession>
<evidence type="ECO:0000313" key="8">
    <source>
        <dbReference type="EMBL" id="MFD0916890.1"/>
    </source>
</evidence>
<evidence type="ECO:0000256" key="2">
    <source>
        <dbReference type="ARBA" id="ARBA00022676"/>
    </source>
</evidence>
<evidence type="ECO:0000313" key="9">
    <source>
        <dbReference type="Proteomes" id="UP001597101"/>
    </source>
</evidence>